<reference evidence="2 3" key="1">
    <citation type="journal article" date="2018" name="Cell">
        <title>The Chara Genome: Secondary Complexity and Implications for Plant Terrestrialization.</title>
        <authorList>
            <person name="Nishiyama T."/>
            <person name="Sakayama H."/>
            <person name="Vries J.D."/>
            <person name="Buschmann H."/>
            <person name="Saint-Marcoux D."/>
            <person name="Ullrich K.K."/>
            <person name="Haas F.B."/>
            <person name="Vanderstraeten L."/>
            <person name="Becker D."/>
            <person name="Lang D."/>
            <person name="Vosolsobe S."/>
            <person name="Rombauts S."/>
            <person name="Wilhelmsson P.K.I."/>
            <person name="Janitza P."/>
            <person name="Kern R."/>
            <person name="Heyl A."/>
            <person name="Rumpler F."/>
            <person name="Villalobos L.I.A.C."/>
            <person name="Clay J.M."/>
            <person name="Skokan R."/>
            <person name="Toyoda A."/>
            <person name="Suzuki Y."/>
            <person name="Kagoshima H."/>
            <person name="Schijlen E."/>
            <person name="Tajeshwar N."/>
            <person name="Catarino B."/>
            <person name="Hetherington A.J."/>
            <person name="Saltykova A."/>
            <person name="Bonnot C."/>
            <person name="Breuninger H."/>
            <person name="Symeonidi A."/>
            <person name="Radhakrishnan G.V."/>
            <person name="Van Nieuwerburgh F."/>
            <person name="Deforce D."/>
            <person name="Chang C."/>
            <person name="Karol K.G."/>
            <person name="Hedrich R."/>
            <person name="Ulvskov P."/>
            <person name="Glockner G."/>
            <person name="Delwiche C.F."/>
            <person name="Petrasek J."/>
            <person name="Van de Peer Y."/>
            <person name="Friml J."/>
            <person name="Beilby M."/>
            <person name="Dolan L."/>
            <person name="Kohara Y."/>
            <person name="Sugano S."/>
            <person name="Fujiyama A."/>
            <person name="Delaux P.-M."/>
            <person name="Quint M."/>
            <person name="TheiBen G."/>
            <person name="Hagemann M."/>
            <person name="Harholt J."/>
            <person name="Dunand C."/>
            <person name="Zachgo S."/>
            <person name="Langdale J."/>
            <person name="Maumus F."/>
            <person name="Straeten D.V.D."/>
            <person name="Gould S.B."/>
            <person name="Rensing S.A."/>
        </authorList>
    </citation>
    <scope>NUCLEOTIDE SEQUENCE [LARGE SCALE GENOMIC DNA]</scope>
    <source>
        <strain evidence="2 3">S276</strain>
    </source>
</reference>
<evidence type="ECO:0000313" key="3">
    <source>
        <dbReference type="Proteomes" id="UP000265515"/>
    </source>
</evidence>
<keyword evidence="3" id="KW-1185">Reference proteome</keyword>
<dbReference type="EMBL" id="BFEA01000578">
    <property type="protein sequence ID" value="GBG86768.1"/>
    <property type="molecule type" value="Genomic_DNA"/>
</dbReference>
<sequence>MARDMEARRELAMVGRVMSVTAGAGVHGFREDTHDMDAEDAMLAGASAIAHMQTLESHGLTEEAGGDTSHAVIERECETHGSDIVSAFIAAEARHGDSACVAGAQEGEASGEKFNDFTVAEPDAAWAIPAEVVHCRDTEVRPGDAEDEVADATHASLAPWGERHS</sequence>
<evidence type="ECO:0000256" key="1">
    <source>
        <dbReference type="SAM" id="MobiDB-lite"/>
    </source>
</evidence>
<protein>
    <submittedName>
        <fullName evidence="2">Uncharacterized protein</fullName>
    </submittedName>
</protein>
<name>A0A388LWR9_CHABU</name>
<feature type="region of interest" description="Disordered" evidence="1">
    <location>
        <begin position="140"/>
        <end position="165"/>
    </location>
</feature>
<gene>
    <name evidence="2" type="ORF">CBR_g42053</name>
</gene>
<dbReference type="AlphaFoldDB" id="A0A388LWR9"/>
<proteinExistence type="predicted"/>
<evidence type="ECO:0000313" key="2">
    <source>
        <dbReference type="EMBL" id="GBG86768.1"/>
    </source>
</evidence>
<dbReference type="Gramene" id="GBG86768">
    <property type="protein sequence ID" value="GBG86768"/>
    <property type="gene ID" value="CBR_g42053"/>
</dbReference>
<dbReference type="Proteomes" id="UP000265515">
    <property type="component" value="Unassembled WGS sequence"/>
</dbReference>
<organism evidence="2 3">
    <name type="scientific">Chara braunii</name>
    <name type="common">Braun's stonewort</name>
    <dbReference type="NCBI Taxonomy" id="69332"/>
    <lineage>
        <taxon>Eukaryota</taxon>
        <taxon>Viridiplantae</taxon>
        <taxon>Streptophyta</taxon>
        <taxon>Charophyceae</taxon>
        <taxon>Charales</taxon>
        <taxon>Characeae</taxon>
        <taxon>Chara</taxon>
    </lineage>
</organism>
<accession>A0A388LWR9</accession>
<comment type="caution">
    <text evidence="2">The sequence shown here is derived from an EMBL/GenBank/DDBJ whole genome shotgun (WGS) entry which is preliminary data.</text>
</comment>